<dbReference type="RefSeq" id="WP_057850553.1">
    <property type="nucleotide sequence ID" value="NZ_LLXX01000076.1"/>
</dbReference>
<feature type="domain" description="Outer membrane protein beta-barrel" evidence="7">
    <location>
        <begin position="31"/>
        <end position="242"/>
    </location>
</feature>
<dbReference type="PANTHER" id="PTHR34001">
    <property type="entry name" value="BLL7405 PROTEIN"/>
    <property type="match status" value="1"/>
</dbReference>
<evidence type="ECO:0000256" key="5">
    <source>
        <dbReference type="ARBA" id="ARBA00038306"/>
    </source>
</evidence>
<evidence type="ECO:0000256" key="4">
    <source>
        <dbReference type="ARBA" id="ARBA00023237"/>
    </source>
</evidence>
<evidence type="ECO:0000256" key="6">
    <source>
        <dbReference type="SAM" id="SignalP"/>
    </source>
</evidence>
<dbReference type="GO" id="GO:0009279">
    <property type="term" value="C:cell outer membrane"/>
    <property type="evidence" value="ECO:0007669"/>
    <property type="project" value="UniProtKB-SubCell"/>
</dbReference>
<keyword evidence="4" id="KW-0998">Cell outer membrane</keyword>
<comment type="subcellular location">
    <subcellularLocation>
        <location evidence="1">Cell outer membrane</location>
    </subcellularLocation>
</comment>
<proteinExistence type="inferred from homology"/>
<reference evidence="8 9" key="1">
    <citation type="submission" date="2014-03" db="EMBL/GenBank/DDBJ databases">
        <title>Bradyrhizobium valentinum sp. nov., isolated from effective nodules of Lupinus mariae-josephae, a lupine endemic of basic-lime soils in Eastern Spain.</title>
        <authorList>
            <person name="Duran D."/>
            <person name="Rey L."/>
            <person name="Navarro A."/>
            <person name="Busquets A."/>
            <person name="Imperial J."/>
            <person name="Ruiz-Argueso T."/>
        </authorList>
    </citation>
    <scope>NUCLEOTIDE SEQUENCE [LARGE SCALE GENOMIC DNA]</scope>
    <source>
        <strain evidence="8 9">LmjM3</strain>
    </source>
</reference>
<evidence type="ECO:0000313" key="9">
    <source>
        <dbReference type="Proteomes" id="UP000051913"/>
    </source>
</evidence>
<protein>
    <recommendedName>
        <fullName evidence="7">Outer membrane protein beta-barrel domain-containing protein</fullName>
    </recommendedName>
</protein>
<evidence type="ECO:0000259" key="7">
    <source>
        <dbReference type="Pfam" id="PF13505"/>
    </source>
</evidence>
<feature type="signal peptide" evidence="6">
    <location>
        <begin position="1"/>
        <end position="20"/>
    </location>
</feature>
<dbReference type="AlphaFoldDB" id="A0A0R3KG50"/>
<gene>
    <name evidence="8" type="ORF">CP49_19635</name>
</gene>
<name>A0A0R3KG50_9BRAD</name>
<comment type="caution">
    <text evidence="8">The sequence shown here is derived from an EMBL/GenBank/DDBJ whole genome shotgun (WGS) entry which is preliminary data.</text>
</comment>
<keyword evidence="9" id="KW-1185">Reference proteome</keyword>
<dbReference type="EMBL" id="LLXX01000076">
    <property type="protein sequence ID" value="KRR08613.1"/>
    <property type="molecule type" value="Genomic_DNA"/>
</dbReference>
<evidence type="ECO:0000313" key="8">
    <source>
        <dbReference type="EMBL" id="KRR08613.1"/>
    </source>
</evidence>
<evidence type="ECO:0000256" key="1">
    <source>
        <dbReference type="ARBA" id="ARBA00004442"/>
    </source>
</evidence>
<keyword evidence="3" id="KW-0472">Membrane</keyword>
<dbReference type="PANTHER" id="PTHR34001:SF3">
    <property type="entry name" value="BLL7405 PROTEIN"/>
    <property type="match status" value="1"/>
</dbReference>
<evidence type="ECO:0000256" key="3">
    <source>
        <dbReference type="ARBA" id="ARBA00023136"/>
    </source>
</evidence>
<feature type="chain" id="PRO_5009796753" description="Outer membrane protein beta-barrel domain-containing protein" evidence="6">
    <location>
        <begin position="21"/>
        <end position="471"/>
    </location>
</feature>
<dbReference type="InterPro" id="IPR011250">
    <property type="entry name" value="OMP/PagP_B-barrel"/>
</dbReference>
<dbReference type="OrthoDB" id="9815357at2"/>
<organism evidence="8 9">
    <name type="scientific">Bradyrhizobium valentinum</name>
    <dbReference type="NCBI Taxonomy" id="1518501"/>
    <lineage>
        <taxon>Bacteria</taxon>
        <taxon>Pseudomonadati</taxon>
        <taxon>Pseudomonadota</taxon>
        <taxon>Alphaproteobacteria</taxon>
        <taxon>Hyphomicrobiales</taxon>
        <taxon>Nitrobacteraceae</taxon>
        <taxon>Bradyrhizobium</taxon>
    </lineage>
</organism>
<dbReference type="Proteomes" id="UP000051913">
    <property type="component" value="Unassembled WGS sequence"/>
</dbReference>
<accession>A0A0R3KG50</accession>
<dbReference type="Pfam" id="PF13505">
    <property type="entry name" value="OMP_b-brl"/>
    <property type="match status" value="2"/>
</dbReference>
<feature type="domain" description="Outer membrane protein beta-barrel" evidence="7">
    <location>
        <begin position="251"/>
        <end position="463"/>
    </location>
</feature>
<keyword evidence="2 6" id="KW-0732">Signal</keyword>
<dbReference type="InterPro" id="IPR027385">
    <property type="entry name" value="Beta-barrel_OMP"/>
</dbReference>
<dbReference type="STRING" id="1518501.CQ10_07035"/>
<dbReference type="Gene3D" id="2.40.160.20">
    <property type="match status" value="2"/>
</dbReference>
<dbReference type="SUPFAM" id="SSF56925">
    <property type="entry name" value="OMPA-like"/>
    <property type="match status" value="2"/>
</dbReference>
<comment type="similarity">
    <text evidence="5">Belongs to the Omp25/RopB family.</text>
</comment>
<evidence type="ECO:0000256" key="2">
    <source>
        <dbReference type="ARBA" id="ARBA00022729"/>
    </source>
</evidence>
<dbReference type="InterPro" id="IPR051692">
    <property type="entry name" value="OMP-like"/>
</dbReference>
<sequence length="471" mass="49677">MTKYLLATALVGLGSAPTIAADLAARPYTKAPALAAVYDWTGFYIGVNAGVGVGRDRTQHQPLPGQNYSLYLQPQGGLGGGQIGYNWQTNSVLGPIVFGVEADIQGAGLSDDRTNLNFAGGLLTNYSQELDWFGTVRGRVGLAKGPVLSYVTAGFAYGNVNTTITQSGPGPVPVTFSTDRTQGGWVVGSGVEAALGGNWTGKIEHLYLNLGNRTDFAGPLFFPSNVNTEIRQNIFRAGLNYRIGGNSNYQPVAAANWSGFYLGGNFGSGYGRDRSALSVLGPFVDTFNLGLDGFIGGVQAGYNWQAANWVFGLEADIQGATLQDDKTCVLGCGLAGVSAAYDATLPWFGTVRGRLGYSVGSTLFYATGGLAYGSIKTKINTNSFVGPVTQSFSHTNTGWTAGAGIETPFSLLGLLGPNWTTKTEYLYVDLGSTSDSFIFGAVPATTTRSVTEHVFRTGINYHFNSPVVAKY</sequence>